<gene>
    <name evidence="2" type="ORF">N7509_012912</name>
</gene>
<organism evidence="2 3">
    <name type="scientific">Penicillium cosmopolitanum</name>
    <dbReference type="NCBI Taxonomy" id="1131564"/>
    <lineage>
        <taxon>Eukaryota</taxon>
        <taxon>Fungi</taxon>
        <taxon>Dikarya</taxon>
        <taxon>Ascomycota</taxon>
        <taxon>Pezizomycotina</taxon>
        <taxon>Eurotiomycetes</taxon>
        <taxon>Eurotiomycetidae</taxon>
        <taxon>Eurotiales</taxon>
        <taxon>Aspergillaceae</taxon>
        <taxon>Penicillium</taxon>
    </lineage>
</organism>
<comment type="caution">
    <text evidence="2">The sequence shown here is derived from an EMBL/GenBank/DDBJ whole genome shotgun (WGS) entry which is preliminary data.</text>
</comment>
<dbReference type="Proteomes" id="UP001147747">
    <property type="component" value="Unassembled WGS sequence"/>
</dbReference>
<reference evidence="2" key="2">
    <citation type="journal article" date="2023" name="IMA Fungus">
        <title>Comparative genomic study of the Penicillium genus elucidates a diverse pangenome and 15 lateral gene transfer events.</title>
        <authorList>
            <person name="Petersen C."/>
            <person name="Sorensen T."/>
            <person name="Nielsen M.R."/>
            <person name="Sondergaard T.E."/>
            <person name="Sorensen J.L."/>
            <person name="Fitzpatrick D.A."/>
            <person name="Frisvad J.C."/>
            <person name="Nielsen K.L."/>
        </authorList>
    </citation>
    <scope>NUCLEOTIDE SEQUENCE</scope>
    <source>
        <strain evidence="2">IBT 29677</strain>
    </source>
</reference>
<reference evidence="2" key="1">
    <citation type="submission" date="2022-12" db="EMBL/GenBank/DDBJ databases">
        <authorList>
            <person name="Petersen C."/>
        </authorList>
    </citation>
    <scope>NUCLEOTIDE SEQUENCE</scope>
    <source>
        <strain evidence="2">IBT 29677</strain>
    </source>
</reference>
<feature type="region of interest" description="Disordered" evidence="1">
    <location>
        <begin position="133"/>
        <end position="165"/>
    </location>
</feature>
<dbReference type="AlphaFoldDB" id="A0A9W9SCD3"/>
<keyword evidence="3" id="KW-1185">Reference proteome</keyword>
<sequence>MSEEAPQVRLSHTSSYLLLWLSQIAKPINTCIHFGLLKGNKQANKARQIKQVPFAEMFKDDEGKAFLAAMASPLAMRIKEDLNTKNNPLFMTGTSEQIRLARFNKNGVEWERNARLNDEGSLVLSPVPDPVVFPTGAASTSAASAKKTQPPKKDTKKPTSTKASK</sequence>
<name>A0A9W9SCD3_9EURO</name>
<evidence type="ECO:0000313" key="3">
    <source>
        <dbReference type="Proteomes" id="UP001147747"/>
    </source>
</evidence>
<dbReference type="OrthoDB" id="4367603at2759"/>
<dbReference type="RefSeq" id="XP_056481056.1">
    <property type="nucleotide sequence ID" value="XM_056637549.1"/>
</dbReference>
<evidence type="ECO:0000313" key="2">
    <source>
        <dbReference type="EMBL" id="KAJ5376026.1"/>
    </source>
</evidence>
<feature type="compositionally biased region" description="Low complexity" evidence="1">
    <location>
        <begin position="133"/>
        <end position="148"/>
    </location>
</feature>
<evidence type="ECO:0000256" key="1">
    <source>
        <dbReference type="SAM" id="MobiDB-lite"/>
    </source>
</evidence>
<proteinExistence type="predicted"/>
<dbReference type="EMBL" id="JAPZBU010000012">
    <property type="protein sequence ID" value="KAJ5376026.1"/>
    <property type="molecule type" value="Genomic_DNA"/>
</dbReference>
<accession>A0A9W9SCD3</accession>
<protein>
    <submittedName>
        <fullName evidence="2">Uncharacterized protein</fullName>
    </submittedName>
</protein>
<dbReference type="GeneID" id="81376529"/>